<gene>
    <name evidence="5" type="ORF">Q3V37_17860</name>
</gene>
<evidence type="ECO:0000256" key="3">
    <source>
        <dbReference type="SAM" id="MobiDB-lite"/>
    </source>
</evidence>
<accession>A0AAJ6HSW9</accession>
<dbReference type="PANTHER" id="PTHR35807:SF1">
    <property type="entry name" value="TRANSCRIPTIONAL REGULATOR REDD"/>
    <property type="match status" value="1"/>
</dbReference>
<dbReference type="Pfam" id="PF03704">
    <property type="entry name" value="BTAD"/>
    <property type="match status" value="1"/>
</dbReference>
<keyword evidence="2" id="KW-0804">Transcription</keyword>
<dbReference type="Gene3D" id="1.25.40.10">
    <property type="entry name" value="Tetratricopeptide repeat domain"/>
    <property type="match status" value="1"/>
</dbReference>
<dbReference type="AlphaFoldDB" id="A0AAJ6HSW9"/>
<keyword evidence="6" id="KW-1185">Reference proteome</keyword>
<dbReference type="Gene3D" id="1.10.10.10">
    <property type="entry name" value="Winged helix-like DNA-binding domain superfamily/Winged helix DNA-binding domain"/>
    <property type="match status" value="1"/>
</dbReference>
<dbReference type="InterPro" id="IPR005158">
    <property type="entry name" value="BTAD"/>
</dbReference>
<dbReference type="PANTHER" id="PTHR35807">
    <property type="entry name" value="TRANSCRIPTIONAL REGULATOR REDD-RELATED"/>
    <property type="match status" value="1"/>
</dbReference>
<keyword evidence="1" id="KW-0805">Transcription regulation</keyword>
<dbReference type="GO" id="GO:0003677">
    <property type="term" value="F:DNA binding"/>
    <property type="evidence" value="ECO:0007669"/>
    <property type="project" value="TreeGrafter"/>
</dbReference>
<feature type="domain" description="Bacterial transcriptional activator" evidence="4">
    <location>
        <begin position="136"/>
        <end position="237"/>
    </location>
</feature>
<protein>
    <submittedName>
        <fullName evidence="5">BTAD domain-containing putative transcriptional regulator</fullName>
    </submittedName>
</protein>
<dbReference type="InterPro" id="IPR036388">
    <property type="entry name" value="WH-like_DNA-bd_sf"/>
</dbReference>
<dbReference type="InterPro" id="IPR011990">
    <property type="entry name" value="TPR-like_helical_dom_sf"/>
</dbReference>
<dbReference type="SMART" id="SM01043">
    <property type="entry name" value="BTAD"/>
    <property type="match status" value="1"/>
</dbReference>
<sequence>MNDPRFEGSAAADDGGVGGVEGHDTRHRLGKQGNVGVKRVQVRVLGPPAILDVPDGQHVRPQAVEFLVHLIVRGGSAYQHEILDDLMPEPPRRLAAQRLHTYTYNLRRICTRIGGENTYLQLKRHRYTLNRDAFDVDLWTMRDAITAAQCATKPAARVAALRRAIDVYRGPLADHAGYMWLAPHRDTVTREFVTAALTLAEALADRPAEARSALQAAALHHSDDERLAAALLATRSRPD</sequence>
<dbReference type="EMBL" id="CP130472">
    <property type="protein sequence ID" value="WLS43284.1"/>
    <property type="molecule type" value="Genomic_DNA"/>
</dbReference>
<evidence type="ECO:0000313" key="6">
    <source>
        <dbReference type="Proteomes" id="UP001235874"/>
    </source>
</evidence>
<evidence type="ECO:0000259" key="4">
    <source>
        <dbReference type="SMART" id="SM01043"/>
    </source>
</evidence>
<reference evidence="5 6" key="1">
    <citation type="submission" date="2023-07" db="EMBL/GenBank/DDBJ databases">
        <title>Micromonospora profundi TRM 95458 converts glycerol to a new osmotic compound.</title>
        <authorList>
            <person name="Lu D."/>
        </authorList>
    </citation>
    <scope>NUCLEOTIDE SEQUENCE [LARGE SCALE GENOMIC DNA]</scope>
    <source>
        <strain evidence="5 6">TRM95458</strain>
    </source>
</reference>
<dbReference type="KEGG" id="mprn:Q3V37_17860"/>
<evidence type="ECO:0000256" key="2">
    <source>
        <dbReference type="ARBA" id="ARBA00023163"/>
    </source>
</evidence>
<evidence type="ECO:0000313" key="5">
    <source>
        <dbReference type="EMBL" id="WLS43284.1"/>
    </source>
</evidence>
<name>A0AAJ6HSW9_9ACTN</name>
<evidence type="ECO:0000256" key="1">
    <source>
        <dbReference type="ARBA" id="ARBA00023015"/>
    </source>
</evidence>
<dbReference type="GO" id="GO:0006355">
    <property type="term" value="P:regulation of DNA-templated transcription"/>
    <property type="evidence" value="ECO:0007669"/>
    <property type="project" value="TreeGrafter"/>
</dbReference>
<dbReference type="Proteomes" id="UP001235874">
    <property type="component" value="Chromosome"/>
</dbReference>
<feature type="region of interest" description="Disordered" evidence="3">
    <location>
        <begin position="1"/>
        <end position="33"/>
    </location>
</feature>
<dbReference type="InterPro" id="IPR051677">
    <property type="entry name" value="AfsR-DnrI-RedD_regulator"/>
</dbReference>
<dbReference type="RefSeq" id="WP_306270688.1">
    <property type="nucleotide sequence ID" value="NZ_CP130472.1"/>
</dbReference>
<proteinExistence type="predicted"/>
<organism evidence="5 6">
    <name type="scientific">Micromonospora profundi</name>
    <dbReference type="NCBI Taxonomy" id="1420889"/>
    <lineage>
        <taxon>Bacteria</taxon>
        <taxon>Bacillati</taxon>
        <taxon>Actinomycetota</taxon>
        <taxon>Actinomycetes</taxon>
        <taxon>Micromonosporales</taxon>
        <taxon>Micromonosporaceae</taxon>
        <taxon>Micromonospora</taxon>
    </lineage>
</organism>